<dbReference type="AlphaFoldDB" id="A0A3E4PTI0"/>
<evidence type="ECO:0000313" key="11">
    <source>
        <dbReference type="EMBL" id="VUX23409.1"/>
    </source>
</evidence>
<evidence type="ECO:0000313" key="7">
    <source>
        <dbReference type="EMBL" id="RHB40634.1"/>
    </source>
</evidence>
<dbReference type="Proteomes" id="UP000284883">
    <property type="component" value="Unassembled WGS sequence"/>
</dbReference>
<evidence type="ECO:0000313" key="19">
    <source>
        <dbReference type="Proteomes" id="UP000285666"/>
    </source>
</evidence>
<evidence type="ECO:0000313" key="13">
    <source>
        <dbReference type="Proteomes" id="UP000261324"/>
    </source>
</evidence>
<evidence type="ECO:0000256" key="1">
    <source>
        <dbReference type="ARBA" id="ARBA00023125"/>
    </source>
</evidence>
<dbReference type="Proteomes" id="UP000284152">
    <property type="component" value="Unassembled WGS sequence"/>
</dbReference>
<sequence length="148" mass="16758">MKLSMKSRYGLRALIDLSVNSKNEQVALGGIAERNNISPQYLEQVFASLRKAGIVKSIKGSQGGYFLNKPAEQITISEVIEALEGDYRIEAEDVPEDCDYKAAPEAIQKLVIDKVNYELEKILTGITLYDLEKEYQTYVDYGQDMYYI</sequence>
<accession>A0A3E4PTI0</accession>
<organism evidence="3 13">
    <name type="scientific">Dorea formicigenerans</name>
    <dbReference type="NCBI Taxonomy" id="39486"/>
    <lineage>
        <taxon>Bacteria</taxon>
        <taxon>Bacillati</taxon>
        <taxon>Bacillota</taxon>
        <taxon>Clostridia</taxon>
        <taxon>Lachnospirales</taxon>
        <taxon>Lachnospiraceae</taxon>
        <taxon>Dorea</taxon>
    </lineage>
</organism>
<dbReference type="EMBL" id="QRWH01000001">
    <property type="protein sequence ID" value="RGT12194.1"/>
    <property type="molecule type" value="Genomic_DNA"/>
</dbReference>
<dbReference type="GO" id="GO:0003700">
    <property type="term" value="F:DNA-binding transcription factor activity"/>
    <property type="evidence" value="ECO:0007669"/>
    <property type="project" value="TreeGrafter"/>
</dbReference>
<dbReference type="Proteomes" id="UP000283325">
    <property type="component" value="Unassembled WGS sequence"/>
</dbReference>
<dbReference type="Proteomes" id="UP000285666">
    <property type="component" value="Unassembled WGS sequence"/>
</dbReference>
<protein>
    <submittedName>
        <fullName evidence="11">HTH-type transcriptional regulator IscR</fullName>
    </submittedName>
    <submittedName>
        <fullName evidence="3">Rrf2 family transcriptional regulator</fullName>
    </submittedName>
</protein>
<proteinExistence type="predicted"/>
<evidence type="ECO:0000313" key="21">
    <source>
        <dbReference type="Proteomes" id="UP000580130"/>
    </source>
</evidence>
<dbReference type="GO" id="GO:0003677">
    <property type="term" value="F:DNA binding"/>
    <property type="evidence" value="ECO:0007669"/>
    <property type="project" value="UniProtKB-KW"/>
</dbReference>
<dbReference type="EMBL" id="CABHNI010000061">
    <property type="protein sequence ID" value="VUX23409.1"/>
    <property type="molecule type" value="Genomic_DNA"/>
</dbReference>
<dbReference type="NCBIfam" id="TIGR00738">
    <property type="entry name" value="rrf2_super"/>
    <property type="match status" value="1"/>
</dbReference>
<evidence type="ECO:0000313" key="3">
    <source>
        <dbReference type="EMBL" id="RGK83366.1"/>
    </source>
</evidence>
<evidence type="ECO:0000313" key="5">
    <source>
        <dbReference type="EMBL" id="RGR61595.1"/>
    </source>
</evidence>
<dbReference type="Pfam" id="PF02082">
    <property type="entry name" value="Rrf2"/>
    <property type="match status" value="1"/>
</dbReference>
<dbReference type="EMBL" id="QSRA01000009">
    <property type="protein sequence ID" value="RGK83366.1"/>
    <property type="molecule type" value="Genomic_DNA"/>
</dbReference>
<dbReference type="Proteomes" id="UP000358366">
    <property type="component" value="Unassembled WGS sequence"/>
</dbReference>
<dbReference type="PROSITE" id="PS51197">
    <property type="entry name" value="HTH_RRF2_2"/>
    <property type="match status" value="1"/>
</dbReference>
<dbReference type="Proteomes" id="UP000283652">
    <property type="component" value="Unassembled WGS sequence"/>
</dbReference>
<evidence type="ECO:0000313" key="10">
    <source>
        <dbReference type="EMBL" id="RHL87596.1"/>
    </source>
</evidence>
<evidence type="ECO:0000313" key="2">
    <source>
        <dbReference type="EMBL" id="NME55865.1"/>
    </source>
</evidence>
<dbReference type="EMBL" id="QSGQ01000003">
    <property type="protein sequence ID" value="RHB40634.1"/>
    <property type="molecule type" value="Genomic_DNA"/>
</dbReference>
<gene>
    <name evidence="11" type="primary">iscR_2</name>
    <name evidence="11" type="ORF">DFSSTS7063_03275</name>
    <name evidence="9" type="ORF">DW054_07565</name>
    <name evidence="8" type="ORF">DW658_02020</name>
    <name evidence="7" type="ORF">DW885_06060</name>
    <name evidence="6" type="ORF">DWX53_01155</name>
    <name evidence="5" type="ORF">DWY33_00655</name>
    <name evidence="10" type="ORF">DWZ98_09285</name>
    <name evidence="4" type="ORF">DXB36_07970</name>
    <name evidence="3" type="ORF">DXC93_08375</name>
    <name evidence="2" type="ORF">HF855_00105</name>
</gene>
<evidence type="ECO:0000313" key="14">
    <source>
        <dbReference type="Proteomes" id="UP000283325"/>
    </source>
</evidence>
<evidence type="ECO:0000313" key="15">
    <source>
        <dbReference type="Proteomes" id="UP000283630"/>
    </source>
</evidence>
<dbReference type="InterPro" id="IPR030489">
    <property type="entry name" value="TR_Rrf2-type_CS"/>
</dbReference>
<dbReference type="EMBL" id="QSVB01000007">
    <property type="protein sequence ID" value="RGN91192.1"/>
    <property type="molecule type" value="Genomic_DNA"/>
</dbReference>
<dbReference type="Proteomes" id="UP000260841">
    <property type="component" value="Unassembled WGS sequence"/>
</dbReference>
<evidence type="ECO:0000313" key="6">
    <source>
        <dbReference type="EMBL" id="RGT12194.1"/>
    </source>
</evidence>
<evidence type="ECO:0000313" key="8">
    <source>
        <dbReference type="EMBL" id="RHF80203.1"/>
    </source>
</evidence>
<dbReference type="Proteomes" id="UP000580130">
    <property type="component" value="Unassembled WGS sequence"/>
</dbReference>
<evidence type="ECO:0000313" key="12">
    <source>
        <dbReference type="Proteomes" id="UP000260841"/>
    </source>
</evidence>
<dbReference type="Gene3D" id="1.10.10.10">
    <property type="entry name" value="Winged helix-like DNA-binding domain superfamily/Winged helix DNA-binding domain"/>
    <property type="match status" value="1"/>
</dbReference>
<evidence type="ECO:0000313" key="16">
    <source>
        <dbReference type="Proteomes" id="UP000283652"/>
    </source>
</evidence>
<dbReference type="InterPro" id="IPR036390">
    <property type="entry name" value="WH_DNA-bd_sf"/>
</dbReference>
<dbReference type="EMBL" id="QRUK01000001">
    <property type="protein sequence ID" value="RGR61595.1"/>
    <property type="molecule type" value="Genomic_DNA"/>
</dbReference>
<evidence type="ECO:0000313" key="4">
    <source>
        <dbReference type="EMBL" id="RGN91192.1"/>
    </source>
</evidence>
<dbReference type="Proteomes" id="UP000261324">
    <property type="component" value="Unassembled WGS sequence"/>
</dbReference>
<dbReference type="EMBL" id="QRHN01000002">
    <property type="protein sequence ID" value="RHF80203.1"/>
    <property type="molecule type" value="Genomic_DNA"/>
</dbReference>
<dbReference type="SUPFAM" id="SSF46785">
    <property type="entry name" value="Winged helix' DNA-binding domain"/>
    <property type="match status" value="1"/>
</dbReference>
<name>A0A3E4PTI0_9FIRM</name>
<dbReference type="Proteomes" id="UP000283630">
    <property type="component" value="Unassembled WGS sequence"/>
</dbReference>
<dbReference type="EMBL" id="JABAFX010000001">
    <property type="protein sequence ID" value="NME55865.1"/>
    <property type="molecule type" value="Genomic_DNA"/>
</dbReference>
<evidence type="ECO:0000313" key="18">
    <source>
        <dbReference type="Proteomes" id="UP000284883"/>
    </source>
</evidence>
<dbReference type="PANTHER" id="PTHR33221">
    <property type="entry name" value="WINGED HELIX-TURN-HELIX TRANSCRIPTIONAL REGULATOR, RRF2 FAMILY"/>
    <property type="match status" value="1"/>
</dbReference>
<reference evidence="12 13" key="1">
    <citation type="submission" date="2018-08" db="EMBL/GenBank/DDBJ databases">
        <title>A genome reference for cultivated species of the human gut microbiota.</title>
        <authorList>
            <person name="Zou Y."/>
            <person name="Xue W."/>
            <person name="Luo G."/>
        </authorList>
    </citation>
    <scope>NUCLEOTIDE SEQUENCE [LARGE SCALE GENOMIC DNA]</scope>
    <source>
        <strain evidence="6 15">AF19-4AC</strain>
        <strain evidence="5 16">AF25-11</strain>
        <strain evidence="10 14">AF36-1BH</strain>
        <strain evidence="9 17">AF42-21</strain>
        <strain evidence="8 19">AM23-7AC</strain>
        <strain evidence="7 18">AM40-15AC</strain>
        <strain evidence="4 12">OM03-2</strain>
        <strain evidence="3 13">TF09-3</strain>
    </source>
</reference>
<keyword evidence="1" id="KW-0238">DNA-binding</keyword>
<evidence type="ECO:0000313" key="9">
    <source>
        <dbReference type="EMBL" id="RHK63885.1"/>
    </source>
</evidence>
<dbReference type="InterPro" id="IPR036388">
    <property type="entry name" value="WH-like_DNA-bd_sf"/>
</dbReference>
<dbReference type="InterPro" id="IPR000944">
    <property type="entry name" value="Tscrpt_reg_Rrf2"/>
</dbReference>
<reference evidence="2 21" key="3">
    <citation type="submission" date="2020-04" db="EMBL/GenBank/DDBJ databases">
        <authorList>
            <person name="Hitch T.C.A."/>
            <person name="Wylensek D."/>
            <person name="Clavel T."/>
        </authorList>
    </citation>
    <scope>NUCLEOTIDE SEQUENCE [LARGE SCALE GENOMIC DNA]</scope>
    <source>
        <strain evidence="2 21">BSM-383-APC-5F</strain>
    </source>
</reference>
<dbReference type="RefSeq" id="WP_005338662.1">
    <property type="nucleotide sequence ID" value="NZ_AP031430.1"/>
</dbReference>
<reference evidence="11 20" key="2">
    <citation type="submission" date="2019-07" db="EMBL/GenBank/DDBJ databases">
        <authorList>
            <person name="Hibberd C M."/>
            <person name="Gehrig L. J."/>
            <person name="Chang H.-W."/>
            <person name="Venkatesh S."/>
        </authorList>
    </citation>
    <scope>NUCLEOTIDE SEQUENCE [LARGE SCALE GENOMIC DNA]</scope>
    <source>
        <strain evidence="11">Dorea_formicigenerans_SSTS_Bg7063</strain>
    </source>
</reference>
<evidence type="ECO:0000313" key="20">
    <source>
        <dbReference type="Proteomes" id="UP000358366"/>
    </source>
</evidence>
<dbReference type="EMBL" id="QRPD01000007">
    <property type="protein sequence ID" value="RHL87596.1"/>
    <property type="molecule type" value="Genomic_DNA"/>
</dbReference>
<dbReference type="PROSITE" id="PS01332">
    <property type="entry name" value="HTH_RRF2_1"/>
    <property type="match status" value="1"/>
</dbReference>
<dbReference type="EMBL" id="QRNS01000009">
    <property type="protein sequence ID" value="RHK63885.1"/>
    <property type="molecule type" value="Genomic_DNA"/>
</dbReference>
<evidence type="ECO:0000313" key="17">
    <source>
        <dbReference type="Proteomes" id="UP000284152"/>
    </source>
</evidence>
<dbReference type="GO" id="GO:0005829">
    <property type="term" value="C:cytosol"/>
    <property type="evidence" value="ECO:0007669"/>
    <property type="project" value="TreeGrafter"/>
</dbReference>
<dbReference type="PANTHER" id="PTHR33221:SF5">
    <property type="entry name" value="HTH-TYPE TRANSCRIPTIONAL REGULATOR ISCR"/>
    <property type="match status" value="1"/>
</dbReference>